<organism evidence="16 17">
    <name type="scientific">Phocoenobacter atlanticus subsp. atlanticus</name>
    <dbReference type="NCBI Taxonomy" id="3061285"/>
    <lineage>
        <taxon>Bacteria</taxon>
        <taxon>Pseudomonadati</taxon>
        <taxon>Pseudomonadota</taxon>
        <taxon>Gammaproteobacteria</taxon>
        <taxon>Pasteurellales</taxon>
        <taxon>Pasteurellaceae</taxon>
        <taxon>Phocoenobacter</taxon>
        <taxon>Phocoenobacter atlanticus</taxon>
    </lineage>
</organism>
<keyword evidence="8 14" id="KW-1133">Transmembrane helix</keyword>
<keyword evidence="10 14" id="KW-0472">Membrane</keyword>
<feature type="transmembrane region" description="Helical" evidence="15">
    <location>
        <begin position="146"/>
        <end position="166"/>
    </location>
</feature>
<keyword evidence="6 14" id="KW-0812">Transmembrane</keyword>
<evidence type="ECO:0000256" key="11">
    <source>
        <dbReference type="ARBA" id="ARBA00023157"/>
    </source>
</evidence>
<feature type="topological domain" description="Cytoplasmic" evidence="14">
    <location>
        <begin position="1"/>
        <end position="14"/>
    </location>
</feature>
<evidence type="ECO:0000256" key="3">
    <source>
        <dbReference type="ARBA" id="ARBA00022448"/>
    </source>
</evidence>
<feature type="topological domain" description="Periplasmic" evidence="14">
    <location>
        <begin position="91"/>
        <end position="145"/>
    </location>
</feature>
<comment type="subcellular location">
    <subcellularLocation>
        <location evidence="1">Cell inner membrane</location>
        <topology evidence="1">Multi-pass membrane protein</topology>
    </subcellularLocation>
    <subcellularLocation>
        <location evidence="14">Cell membrane</location>
        <topology evidence="14">Multi-pass membrane protein</topology>
    </subcellularLocation>
</comment>
<dbReference type="InterPro" id="IPR003752">
    <property type="entry name" value="DiS_bond_form_DsbB/BdbC"/>
</dbReference>
<keyword evidence="17" id="KW-1185">Reference proteome</keyword>
<comment type="similarity">
    <text evidence="2 14">Belongs to the DsbB family.</text>
</comment>
<keyword evidence="9 14" id="KW-0560">Oxidoreductase</keyword>
<dbReference type="HAMAP" id="MF_00286">
    <property type="entry name" value="DsbB"/>
    <property type="match status" value="1"/>
</dbReference>
<dbReference type="InterPro" id="IPR023380">
    <property type="entry name" value="DsbB-like_sf"/>
</dbReference>
<comment type="function">
    <text evidence="14">Required for disulfide bond formation in some periplasmic proteins. Acts by oxidizing the DsbA protein.</text>
</comment>
<dbReference type="PANTHER" id="PTHR36570">
    <property type="entry name" value="DISULFIDE BOND FORMATION PROTEIN B"/>
    <property type="match status" value="1"/>
</dbReference>
<feature type="topological domain" description="Periplasmic" evidence="14">
    <location>
        <begin position="32"/>
        <end position="49"/>
    </location>
</feature>
<protein>
    <recommendedName>
        <fullName evidence="14">Disulfide bond formation protein B</fullName>
    </recommendedName>
    <alternativeName>
        <fullName evidence="14">Disulfide oxidoreductase</fullName>
    </alternativeName>
</protein>
<dbReference type="InterPro" id="IPR050183">
    <property type="entry name" value="DsbB"/>
</dbReference>
<dbReference type="GO" id="GO:0006457">
    <property type="term" value="P:protein folding"/>
    <property type="evidence" value="ECO:0007669"/>
    <property type="project" value="InterPro"/>
</dbReference>
<evidence type="ECO:0000256" key="2">
    <source>
        <dbReference type="ARBA" id="ARBA00008823"/>
    </source>
</evidence>
<gene>
    <name evidence="14 16" type="primary">dsbB</name>
    <name evidence="16" type="ORF">QJU57_07215</name>
</gene>
<evidence type="ECO:0000256" key="5">
    <source>
        <dbReference type="ARBA" id="ARBA00022519"/>
    </source>
</evidence>
<keyword evidence="12 14" id="KW-0143">Chaperone</keyword>
<dbReference type="GO" id="GO:0015035">
    <property type="term" value="F:protein-disulfide reductase activity"/>
    <property type="evidence" value="ECO:0007669"/>
    <property type="project" value="UniProtKB-UniRule"/>
</dbReference>
<dbReference type="RefSeq" id="WP_306351810.1">
    <property type="nucleotide sequence ID" value="NZ_JASAWV010000009.1"/>
</dbReference>
<dbReference type="SUPFAM" id="SSF158442">
    <property type="entry name" value="DsbB-like"/>
    <property type="match status" value="1"/>
</dbReference>
<evidence type="ECO:0000256" key="9">
    <source>
        <dbReference type="ARBA" id="ARBA00023002"/>
    </source>
</evidence>
<feature type="disulfide bond" description="Redox-active" evidence="14">
    <location>
        <begin position="41"/>
        <end position="44"/>
    </location>
</feature>
<evidence type="ECO:0000256" key="12">
    <source>
        <dbReference type="ARBA" id="ARBA00023186"/>
    </source>
</evidence>
<keyword evidence="3 14" id="KW-0813">Transport</keyword>
<evidence type="ECO:0000313" key="17">
    <source>
        <dbReference type="Proteomes" id="UP001226020"/>
    </source>
</evidence>
<comment type="caution">
    <text evidence="14">Lacks conserved residue(s) required for the propagation of feature annotation.</text>
</comment>
<feature type="disulfide bond" description="Redox-active" evidence="14">
    <location>
        <begin position="105"/>
        <end position="131"/>
    </location>
</feature>
<dbReference type="Gene3D" id="1.20.1550.10">
    <property type="entry name" value="DsbB-like"/>
    <property type="match status" value="1"/>
</dbReference>
<evidence type="ECO:0000256" key="1">
    <source>
        <dbReference type="ARBA" id="ARBA00004429"/>
    </source>
</evidence>
<evidence type="ECO:0000256" key="13">
    <source>
        <dbReference type="ARBA" id="ARBA00023284"/>
    </source>
</evidence>
<dbReference type="AlphaFoldDB" id="A0AAW8CFU4"/>
<evidence type="ECO:0000256" key="15">
    <source>
        <dbReference type="SAM" id="Phobius"/>
    </source>
</evidence>
<evidence type="ECO:0000256" key="6">
    <source>
        <dbReference type="ARBA" id="ARBA00022692"/>
    </source>
</evidence>
<dbReference type="Pfam" id="PF02600">
    <property type="entry name" value="DsbB"/>
    <property type="match status" value="1"/>
</dbReference>
<feature type="transmembrane region" description="Helical" evidence="15">
    <location>
        <begin position="45"/>
        <end position="65"/>
    </location>
</feature>
<dbReference type="InterPro" id="IPR022920">
    <property type="entry name" value="Disulphide_bond_form_DsbB"/>
</dbReference>
<accession>A0AAW8CFU4</accession>
<keyword evidence="11 14" id="KW-1015">Disulfide bond</keyword>
<evidence type="ECO:0000256" key="7">
    <source>
        <dbReference type="ARBA" id="ARBA00022982"/>
    </source>
</evidence>
<feature type="transmembrane region" description="Helical" evidence="15">
    <location>
        <begin position="12"/>
        <end position="33"/>
    </location>
</feature>
<feature type="topological domain" description="Cytoplasmic" evidence="14">
    <location>
        <begin position="165"/>
        <end position="178"/>
    </location>
</feature>
<sequence length="178" mass="20284">MLNYIKELSLGRSAWFLLILSGVILEGIALYFQHKMGLAPCVMCIYERIALLTICIAGAIAFIAPRFLLFRLTALAMGILGAVQGLNLSVKHYNYQFNPSPWNQCPIKVDFPDQLPLNQWFPNFFEATGSCSEIKWQFLSFSMPQWLAMIFSAYLTVLVIVALSQFKRLKKKDQFIFG</sequence>
<dbReference type="Proteomes" id="UP001226020">
    <property type="component" value="Unassembled WGS sequence"/>
</dbReference>
<keyword evidence="5" id="KW-0997">Cell inner membrane</keyword>
<evidence type="ECO:0000256" key="4">
    <source>
        <dbReference type="ARBA" id="ARBA00022475"/>
    </source>
</evidence>
<comment type="caution">
    <text evidence="16">The sequence shown here is derived from an EMBL/GenBank/DDBJ whole genome shotgun (WGS) entry which is preliminary data.</text>
</comment>
<evidence type="ECO:0000313" key="16">
    <source>
        <dbReference type="EMBL" id="MDP8148864.1"/>
    </source>
</evidence>
<evidence type="ECO:0000256" key="10">
    <source>
        <dbReference type="ARBA" id="ARBA00023136"/>
    </source>
</evidence>
<dbReference type="GO" id="GO:0005886">
    <property type="term" value="C:plasma membrane"/>
    <property type="evidence" value="ECO:0007669"/>
    <property type="project" value="UniProtKB-SubCell"/>
</dbReference>
<evidence type="ECO:0000256" key="8">
    <source>
        <dbReference type="ARBA" id="ARBA00022989"/>
    </source>
</evidence>
<proteinExistence type="inferred from homology"/>
<keyword evidence="13 14" id="KW-0676">Redox-active center</keyword>
<dbReference type="EMBL" id="JASAXT010000011">
    <property type="protein sequence ID" value="MDP8148864.1"/>
    <property type="molecule type" value="Genomic_DNA"/>
</dbReference>
<dbReference type="PANTHER" id="PTHR36570:SF2">
    <property type="entry name" value="DISULFIDE BOND FORMATION PROTEIN B"/>
    <property type="match status" value="1"/>
</dbReference>
<keyword evidence="4 14" id="KW-1003">Cell membrane</keyword>
<keyword evidence="7 14" id="KW-0249">Electron transport</keyword>
<dbReference type="NCBIfam" id="NF002485">
    <property type="entry name" value="PRK01749.1"/>
    <property type="match status" value="1"/>
</dbReference>
<dbReference type="GO" id="GO:0009055">
    <property type="term" value="F:electron transfer activity"/>
    <property type="evidence" value="ECO:0007669"/>
    <property type="project" value="UniProtKB-UniRule"/>
</dbReference>
<evidence type="ECO:0000256" key="14">
    <source>
        <dbReference type="HAMAP-Rule" id="MF_00286"/>
    </source>
</evidence>
<reference evidence="16 17" key="1">
    <citation type="journal article" date="2023" name="Front. Microbiol.">
        <title>Phylogeography and host specificity of Pasteurellaceae pathogenic to sea-farmed fish in the north-east Atlantic.</title>
        <authorList>
            <person name="Gulla S."/>
            <person name="Colquhoun D.J."/>
            <person name="Olsen A.B."/>
            <person name="Spilsberg B."/>
            <person name="Lagesen K."/>
            <person name="Aakesson C.P."/>
            <person name="Strom S."/>
            <person name="Manji F."/>
            <person name="Birkbeck T.H."/>
            <person name="Nilsen H.K."/>
        </authorList>
    </citation>
    <scope>NUCLEOTIDE SEQUENCE [LARGE SCALE GENOMIC DNA]</scope>
    <source>
        <strain evidence="16 17">NVIB3131</strain>
    </source>
</reference>
<name>A0AAW8CFU4_9PAST</name>